<organism evidence="1">
    <name type="scientific">Lepeophtheirus salmonis</name>
    <name type="common">Salmon louse</name>
    <name type="synonym">Caligus salmonis</name>
    <dbReference type="NCBI Taxonomy" id="72036"/>
    <lineage>
        <taxon>Eukaryota</taxon>
        <taxon>Metazoa</taxon>
        <taxon>Ecdysozoa</taxon>
        <taxon>Arthropoda</taxon>
        <taxon>Crustacea</taxon>
        <taxon>Multicrustacea</taxon>
        <taxon>Hexanauplia</taxon>
        <taxon>Copepoda</taxon>
        <taxon>Siphonostomatoida</taxon>
        <taxon>Caligidae</taxon>
        <taxon>Lepeophtheirus</taxon>
    </lineage>
</organism>
<dbReference type="EMBL" id="HACA01010635">
    <property type="protein sequence ID" value="CDW27996.1"/>
    <property type="molecule type" value="Transcribed_RNA"/>
</dbReference>
<name>A0A0K2TRH7_LEPSM</name>
<proteinExistence type="predicted"/>
<evidence type="ECO:0000313" key="1">
    <source>
        <dbReference type="EMBL" id="CDW27996.1"/>
    </source>
</evidence>
<sequence length="37" mass="4140">LIYGIGGVEQLSRGKPSPSFTGHTLQIYKINYVVKKF</sequence>
<reference evidence="1" key="1">
    <citation type="submission" date="2014-05" db="EMBL/GenBank/DDBJ databases">
        <authorList>
            <person name="Chronopoulou M."/>
        </authorList>
    </citation>
    <scope>NUCLEOTIDE SEQUENCE</scope>
    <source>
        <tissue evidence="1">Whole organism</tissue>
    </source>
</reference>
<accession>A0A0K2TRH7</accession>
<dbReference type="AlphaFoldDB" id="A0A0K2TRH7"/>
<protein>
    <submittedName>
        <fullName evidence="1">Uncharacterized protein</fullName>
    </submittedName>
</protein>
<feature type="non-terminal residue" evidence="1">
    <location>
        <position position="1"/>
    </location>
</feature>